<evidence type="ECO:0000256" key="8">
    <source>
        <dbReference type="ARBA" id="ARBA00035895"/>
    </source>
</evidence>
<evidence type="ECO:0000256" key="3">
    <source>
        <dbReference type="ARBA" id="ARBA00022692"/>
    </source>
</evidence>
<name>A0A7M5X457_9CNID</name>
<dbReference type="AlphaFoldDB" id="A0A7M5X457"/>
<evidence type="ECO:0000256" key="11">
    <source>
        <dbReference type="ARBA" id="ARBA00042320"/>
    </source>
</evidence>
<dbReference type="OrthoDB" id="378564at2759"/>
<feature type="transmembrane region" description="Helical" evidence="16">
    <location>
        <begin position="30"/>
        <end position="50"/>
    </location>
</feature>
<evidence type="ECO:0000256" key="13">
    <source>
        <dbReference type="ARBA" id="ARBA00045827"/>
    </source>
</evidence>
<evidence type="ECO:0000256" key="16">
    <source>
        <dbReference type="SAM" id="Phobius"/>
    </source>
</evidence>
<comment type="catalytic activity">
    <reaction evidence="8">
        <text>a 1,2-diacyl-sn-glycero-3-phospho-(1D-myo-inositol)(in) = a 1,2-diacyl-sn-glycero-3-phospho-(1D-myo-inositol)(out)</text>
        <dbReference type="Rhea" id="RHEA:38691"/>
        <dbReference type="ChEBI" id="CHEBI:57880"/>
    </reaction>
</comment>
<dbReference type="Pfam" id="PF05602">
    <property type="entry name" value="CLPTM1"/>
    <property type="match status" value="1"/>
</dbReference>
<evidence type="ECO:0000256" key="7">
    <source>
        <dbReference type="ARBA" id="ARBA00024631"/>
    </source>
</evidence>
<organism evidence="17 18">
    <name type="scientific">Clytia hemisphaerica</name>
    <dbReference type="NCBI Taxonomy" id="252671"/>
    <lineage>
        <taxon>Eukaryota</taxon>
        <taxon>Metazoa</taxon>
        <taxon>Cnidaria</taxon>
        <taxon>Hydrozoa</taxon>
        <taxon>Hydroidolina</taxon>
        <taxon>Leptothecata</taxon>
        <taxon>Obeliida</taxon>
        <taxon>Clytiidae</taxon>
        <taxon>Clytia</taxon>
    </lineage>
</organism>
<feature type="region of interest" description="Disordered" evidence="15">
    <location>
        <begin position="537"/>
        <end position="564"/>
    </location>
</feature>
<comment type="subcellular location">
    <subcellularLocation>
        <location evidence="1">Membrane</location>
        <topology evidence="1">Multi-pass membrane protein</topology>
    </subcellularLocation>
</comment>
<evidence type="ECO:0000256" key="10">
    <source>
        <dbReference type="ARBA" id="ARBA00040905"/>
    </source>
</evidence>
<evidence type="ECO:0000256" key="2">
    <source>
        <dbReference type="ARBA" id="ARBA00009310"/>
    </source>
</evidence>
<evidence type="ECO:0000256" key="14">
    <source>
        <dbReference type="ARBA" id="ARBA00093208"/>
    </source>
</evidence>
<dbReference type="GO" id="GO:0012505">
    <property type="term" value="C:endomembrane system"/>
    <property type="evidence" value="ECO:0007669"/>
    <property type="project" value="TreeGrafter"/>
</dbReference>
<evidence type="ECO:0000256" key="6">
    <source>
        <dbReference type="ARBA" id="ARBA00024615"/>
    </source>
</evidence>
<comment type="catalytic activity">
    <reaction evidence="14">
        <text>a 6-(alpha-D-glucosaminyl)-1-(1,2-diacyl-sn-glycero-3-phospho)-1D-myo-inositol(in) = a 6-(alpha-D-glucosaminyl)-1-(1,2-diacyl-sn-glycero-3-phospho)-1D-myo-inositol(out)</text>
        <dbReference type="Rhea" id="RHEA:71491"/>
        <dbReference type="ChEBI" id="CHEBI:57997"/>
    </reaction>
</comment>
<keyword evidence="4 16" id="KW-1133">Transmembrane helix</keyword>
<comment type="catalytic activity">
    <reaction evidence="9">
        <text>6-(alpha-D-glucosaminyl)-(1-octadecanoyl,2-(9Z)-octadecenoyl-sn-glycero-3-phospho)-1D-myo-inositol(in) = 6-(alpha-D-glucosaminyl)-(1-octadecanoyl,2-(9Z)-octadecenoyl-sn-glycero-3-phospho)-1D-myo-inositol(out)</text>
        <dbReference type="Rhea" id="RHEA:71495"/>
        <dbReference type="ChEBI" id="CHEBI:190691"/>
    </reaction>
</comment>
<evidence type="ECO:0000256" key="5">
    <source>
        <dbReference type="ARBA" id="ARBA00023136"/>
    </source>
</evidence>
<feature type="transmembrane region" description="Helical" evidence="16">
    <location>
        <begin position="358"/>
        <end position="376"/>
    </location>
</feature>
<keyword evidence="18" id="KW-1185">Reference proteome</keyword>
<evidence type="ECO:0000256" key="4">
    <source>
        <dbReference type="ARBA" id="ARBA00022989"/>
    </source>
</evidence>
<dbReference type="InterPro" id="IPR008429">
    <property type="entry name" value="CLPTM1"/>
</dbReference>
<evidence type="ECO:0000313" key="18">
    <source>
        <dbReference type="Proteomes" id="UP000594262"/>
    </source>
</evidence>
<feature type="transmembrane region" description="Helical" evidence="16">
    <location>
        <begin position="414"/>
        <end position="433"/>
    </location>
</feature>
<sequence length="564" mass="65122">QSPKRKQTIFEKESAAAVIDAMPTFSWTNLILVLFFGYLFNSIYVIYTLFNPDECDIKKSGRRCLEPSYKLKDLDDLKVTVFVSRSNVPKQSDLKLIWDSSDGGIKSSTEKKLNVSIPFSTRRNGSLYAYVFLHPSSMSPFDADTSQINYRRHPLTKYAIPKDKTFNLIQGTKEQKAVKPITHMHTKLAFYLAIQNKTFDRNAIPPDLYHVINLNGNGKYLPLLHVDGLTTLERHMVPITKNTSEVEIQLYFTPVSLGRMRIWTAVESTLGNFKSLGFTDKDIDEVKGIFTDTNLYFLGLTFFVALIHMLFDVLAFKNDVSFWKKKESMAGMSTRTVIWRCVSTSIIFLYLMDEKTSLLVLVPAGIGAIIEVWKVTKALKIKITFDSWKPSIQFGEKSKSEKETEEFDEQAMKYLSYALYPLLLAASVYSLVYQPHKSWYSWVVRSLVNGVYAFGFLFMLPQLFVNYKLKSVAHLPWRAFMYKAFNTFIDDVFAFIITMPTAHRLACFRDDVVFLVYLYQRWLYPVDKTRTSEYGMSFEEENSKKSDSNDSIEENDTEESKKDR</sequence>
<dbReference type="GO" id="GO:0016020">
    <property type="term" value="C:membrane"/>
    <property type="evidence" value="ECO:0007669"/>
    <property type="project" value="UniProtKB-SubCell"/>
</dbReference>
<accession>A0A7M5X457</accession>
<evidence type="ECO:0000313" key="17">
    <source>
        <dbReference type="EnsemblMetazoa" id="CLYHEMP017516.1"/>
    </source>
</evidence>
<dbReference type="Proteomes" id="UP000594262">
    <property type="component" value="Unplaced"/>
</dbReference>
<comment type="catalytic activity">
    <reaction evidence="7">
        <text>a 1,2-diacyl-sn-glycero-3-phosphocholine(in) = a 1,2-diacyl-sn-glycero-3-phosphocholine(out)</text>
        <dbReference type="Rhea" id="RHEA:38571"/>
        <dbReference type="ChEBI" id="CHEBI:57643"/>
    </reaction>
</comment>
<dbReference type="PANTHER" id="PTHR21347:SF0">
    <property type="entry name" value="LIPID SCRAMBLASE CLPTM1L"/>
    <property type="match status" value="1"/>
</dbReference>
<evidence type="ECO:0000256" key="12">
    <source>
        <dbReference type="ARBA" id="ARBA00043155"/>
    </source>
</evidence>
<reference evidence="17" key="1">
    <citation type="submission" date="2021-01" db="UniProtKB">
        <authorList>
            <consortium name="EnsemblMetazoa"/>
        </authorList>
    </citation>
    <scope>IDENTIFICATION</scope>
</reference>
<evidence type="ECO:0000256" key="9">
    <source>
        <dbReference type="ARBA" id="ARBA00036810"/>
    </source>
</evidence>
<comment type="function">
    <text evidence="13">Scramblase that mediates the translocation of glucosaminylphosphatidylinositol (alpha-D-GlcN-(1-6)-(1,2-diacyl-sn-glycero-3-phospho)-1D-myo-inositol, GlcN-PI) across the endoplasmic reticulum (ER) membrane, from the cytosolic leaflet to the luminal leaflet of the ER membrane, where it participates in the biosynthesis of glycosylphosphatidylinositol (GPI). GPI is a lipid glycoconjugate involved in post-translational modification of proteins. Can also translocate 1,2-diacyl-sn-glycero-3-phospho-(1D-myo-inositol) (phosphatidylinositol or PI), as well as several other phospholipids (1,2-diacyl-sn-glycero-3-phosphocholine, 1,2-diacyl-sn-glycero-3-phosphoethanolamine), and N-acetylglucosaminylphosphatidylinositol (GlcNAc-PI) in vitro.</text>
</comment>
<feature type="transmembrane region" description="Helical" evidence="16">
    <location>
        <begin position="439"/>
        <end position="460"/>
    </location>
</feature>
<keyword evidence="5 16" id="KW-0472">Membrane</keyword>
<dbReference type="PANTHER" id="PTHR21347">
    <property type="entry name" value="CLEFT LIP AND PALATE ASSOCIATED TRANSMEMBRANE PROTEIN-RELATED"/>
    <property type="match status" value="1"/>
</dbReference>
<keyword evidence="3 16" id="KW-0812">Transmembrane</keyword>
<comment type="catalytic activity">
    <reaction evidence="6">
        <text>a 1,2-diacyl-sn-glycero-3-phosphoethanolamine(in) = a 1,2-diacyl-sn-glycero-3-phosphoethanolamine(out)</text>
        <dbReference type="Rhea" id="RHEA:38895"/>
        <dbReference type="ChEBI" id="CHEBI:64612"/>
    </reaction>
</comment>
<dbReference type="EnsemblMetazoa" id="CLYHEMT017516.1">
    <property type="protein sequence ID" value="CLYHEMP017516.1"/>
    <property type="gene ID" value="CLYHEMG017516"/>
</dbReference>
<proteinExistence type="inferred from homology"/>
<comment type="similarity">
    <text evidence="2">Belongs to the CLPTM1 family.</text>
</comment>
<evidence type="ECO:0000256" key="1">
    <source>
        <dbReference type="ARBA" id="ARBA00004141"/>
    </source>
</evidence>
<evidence type="ECO:0000256" key="15">
    <source>
        <dbReference type="SAM" id="MobiDB-lite"/>
    </source>
</evidence>
<protein>
    <recommendedName>
        <fullName evidence="10">Lipid scramblase CLPTM1L</fullName>
    </recommendedName>
    <alternativeName>
        <fullName evidence="12">Cisplatin resistance-related protein 9</fullName>
    </alternativeName>
    <alternativeName>
        <fullName evidence="11">Cleft lip and palate transmembrane protein 1-like protein</fullName>
    </alternativeName>
</protein>
<feature type="transmembrane region" description="Helical" evidence="16">
    <location>
        <begin position="295"/>
        <end position="316"/>
    </location>
</feature>